<dbReference type="EMBL" id="JAMSHJ010000001">
    <property type="protein sequence ID" value="KAI5441820.1"/>
    <property type="molecule type" value="Genomic_DNA"/>
</dbReference>
<keyword evidence="3" id="KW-1185">Reference proteome</keyword>
<organism evidence="2 3">
    <name type="scientific">Pisum sativum</name>
    <name type="common">Garden pea</name>
    <name type="synonym">Lathyrus oleraceus</name>
    <dbReference type="NCBI Taxonomy" id="3888"/>
    <lineage>
        <taxon>Eukaryota</taxon>
        <taxon>Viridiplantae</taxon>
        <taxon>Streptophyta</taxon>
        <taxon>Embryophyta</taxon>
        <taxon>Tracheophyta</taxon>
        <taxon>Spermatophyta</taxon>
        <taxon>Magnoliopsida</taxon>
        <taxon>eudicotyledons</taxon>
        <taxon>Gunneridae</taxon>
        <taxon>Pentapetalae</taxon>
        <taxon>rosids</taxon>
        <taxon>fabids</taxon>
        <taxon>Fabales</taxon>
        <taxon>Fabaceae</taxon>
        <taxon>Papilionoideae</taxon>
        <taxon>50 kb inversion clade</taxon>
        <taxon>NPAAA clade</taxon>
        <taxon>Hologalegina</taxon>
        <taxon>IRL clade</taxon>
        <taxon>Fabeae</taxon>
        <taxon>Lathyrus</taxon>
    </lineage>
</organism>
<proteinExistence type="predicted"/>
<dbReference type="Gramene" id="Psat01G0103400-T3">
    <property type="protein sequence ID" value="KAI5441820.1"/>
    <property type="gene ID" value="KIW84_011034"/>
</dbReference>
<evidence type="ECO:0000313" key="3">
    <source>
        <dbReference type="Proteomes" id="UP001058974"/>
    </source>
</evidence>
<feature type="transmembrane region" description="Helical" evidence="1">
    <location>
        <begin position="12"/>
        <end position="37"/>
    </location>
</feature>
<name>A0A9D4YP32_PEA</name>
<accession>A0A9D4YP32</accession>
<evidence type="ECO:0000313" key="2">
    <source>
        <dbReference type="EMBL" id="KAI5441820.1"/>
    </source>
</evidence>
<sequence length="101" mass="11520">MRIMICQVFVHGLIASSLLFVGRLLCISLTLLLSFAISNMPELRTRNIPKVGYPTLKAFAEFVTQFDMPSGIKLKKKDTDSFEFGRAFCPVMFEDHENMVR</sequence>
<dbReference type="Proteomes" id="UP001058974">
    <property type="component" value="Chromosome 1"/>
</dbReference>
<protein>
    <submittedName>
        <fullName evidence="2">Variant 3</fullName>
    </submittedName>
</protein>
<reference evidence="2 3" key="1">
    <citation type="journal article" date="2022" name="Nat. Genet.">
        <title>Improved pea reference genome and pan-genome highlight genomic features and evolutionary characteristics.</title>
        <authorList>
            <person name="Yang T."/>
            <person name="Liu R."/>
            <person name="Luo Y."/>
            <person name="Hu S."/>
            <person name="Wang D."/>
            <person name="Wang C."/>
            <person name="Pandey M.K."/>
            <person name="Ge S."/>
            <person name="Xu Q."/>
            <person name="Li N."/>
            <person name="Li G."/>
            <person name="Huang Y."/>
            <person name="Saxena R.K."/>
            <person name="Ji Y."/>
            <person name="Li M."/>
            <person name="Yan X."/>
            <person name="He Y."/>
            <person name="Liu Y."/>
            <person name="Wang X."/>
            <person name="Xiang C."/>
            <person name="Varshney R.K."/>
            <person name="Ding H."/>
            <person name="Gao S."/>
            <person name="Zong X."/>
        </authorList>
    </citation>
    <scope>NUCLEOTIDE SEQUENCE [LARGE SCALE GENOMIC DNA]</scope>
    <source>
        <strain evidence="2 3">cv. Zhongwan 6</strain>
    </source>
</reference>
<keyword evidence="1" id="KW-0812">Transmembrane</keyword>
<keyword evidence="1" id="KW-1133">Transmembrane helix</keyword>
<gene>
    <name evidence="2" type="ORF">KIW84_011034</name>
</gene>
<dbReference type="AlphaFoldDB" id="A0A9D4YP32"/>
<evidence type="ECO:0000256" key="1">
    <source>
        <dbReference type="SAM" id="Phobius"/>
    </source>
</evidence>
<keyword evidence="1" id="KW-0472">Membrane</keyword>
<comment type="caution">
    <text evidence="2">The sequence shown here is derived from an EMBL/GenBank/DDBJ whole genome shotgun (WGS) entry which is preliminary data.</text>
</comment>